<dbReference type="GO" id="GO:0006355">
    <property type="term" value="P:regulation of DNA-templated transcription"/>
    <property type="evidence" value="ECO:0007669"/>
    <property type="project" value="InterPro"/>
</dbReference>
<dbReference type="AlphaFoldDB" id="A0AAX6T7T5"/>
<dbReference type="PROSITE" id="PS50805">
    <property type="entry name" value="KRAB"/>
    <property type="match status" value="1"/>
</dbReference>
<dbReference type="GeneID" id="101710923"/>
<dbReference type="SUPFAM" id="SSF109640">
    <property type="entry name" value="KRAB domain (Kruppel-associated box)"/>
    <property type="match status" value="1"/>
</dbReference>
<dbReference type="InterPro" id="IPR050169">
    <property type="entry name" value="Krueppel_C2H2_ZnF"/>
</dbReference>
<evidence type="ECO:0000313" key="3">
    <source>
        <dbReference type="RefSeq" id="XP_021116496.1"/>
    </source>
</evidence>
<dbReference type="SMART" id="SM00349">
    <property type="entry name" value="KRAB"/>
    <property type="match status" value="1"/>
</dbReference>
<dbReference type="Pfam" id="PF01352">
    <property type="entry name" value="KRAB"/>
    <property type="match status" value="1"/>
</dbReference>
<dbReference type="RefSeq" id="XP_021116496.1">
    <property type="nucleotide sequence ID" value="XM_021260837.1"/>
</dbReference>
<dbReference type="PANTHER" id="PTHR23232">
    <property type="entry name" value="KRAB DOMAIN C2H2 ZINC FINGER"/>
    <property type="match status" value="1"/>
</dbReference>
<name>A0AAX6T7T5_HETGA</name>
<keyword evidence="2" id="KW-1185">Reference proteome</keyword>
<proteinExistence type="predicted"/>
<sequence>MDHIACLLAARALACRPGSASCGVEVTALHTSPRNPRILCPCISSTLLEHPTGLTFKDSMLHKEEANKRKEKESRMGVIQGLLTFRDVAIEFSQEEWEDLAPAQRTLYRDVMLENYRNLVSLGLSPFDLSVVSLLEQGGEPWSVDGQVKVSRNPVKWKSVKGVNTDTSPKCVIKGFPPRRRSGTTEMFQTAMLQKHKIHDIQELCFRDRQILW</sequence>
<evidence type="ECO:0000259" key="1">
    <source>
        <dbReference type="PROSITE" id="PS50805"/>
    </source>
</evidence>
<dbReference type="InterPro" id="IPR036051">
    <property type="entry name" value="KRAB_dom_sf"/>
</dbReference>
<accession>A0AAX6T7T5</accession>
<dbReference type="CDD" id="cd07765">
    <property type="entry name" value="KRAB_A-box"/>
    <property type="match status" value="1"/>
</dbReference>
<reference evidence="3" key="1">
    <citation type="submission" date="2025-08" db="UniProtKB">
        <authorList>
            <consortium name="RefSeq"/>
        </authorList>
    </citation>
    <scope>IDENTIFICATION</scope>
</reference>
<organism evidence="2 3">
    <name type="scientific">Heterocephalus glaber</name>
    <name type="common">Naked mole rat</name>
    <dbReference type="NCBI Taxonomy" id="10181"/>
    <lineage>
        <taxon>Eukaryota</taxon>
        <taxon>Metazoa</taxon>
        <taxon>Chordata</taxon>
        <taxon>Craniata</taxon>
        <taxon>Vertebrata</taxon>
        <taxon>Euteleostomi</taxon>
        <taxon>Mammalia</taxon>
        <taxon>Eutheria</taxon>
        <taxon>Euarchontoglires</taxon>
        <taxon>Glires</taxon>
        <taxon>Rodentia</taxon>
        <taxon>Hystricomorpha</taxon>
        <taxon>Bathyergidae</taxon>
        <taxon>Heterocephalus</taxon>
    </lineage>
</organism>
<dbReference type="PANTHER" id="PTHR23232:SF157">
    <property type="entry name" value="ZINC FINGER PROTEIN 525"/>
    <property type="match status" value="1"/>
</dbReference>
<dbReference type="Proteomes" id="UP000694906">
    <property type="component" value="Unplaced"/>
</dbReference>
<evidence type="ECO:0000313" key="2">
    <source>
        <dbReference type="Proteomes" id="UP000694906"/>
    </source>
</evidence>
<dbReference type="Gene3D" id="6.10.140.140">
    <property type="match status" value="1"/>
</dbReference>
<protein>
    <submittedName>
        <fullName evidence="3">Zinc finger protein 160-like</fullName>
    </submittedName>
</protein>
<feature type="domain" description="KRAB" evidence="1">
    <location>
        <begin position="83"/>
        <end position="154"/>
    </location>
</feature>
<dbReference type="InterPro" id="IPR001909">
    <property type="entry name" value="KRAB"/>
</dbReference>
<gene>
    <name evidence="3" type="primary">LOC101710923</name>
</gene>